<evidence type="ECO:0000313" key="2">
    <source>
        <dbReference type="EMBL" id="SVD43106.1"/>
    </source>
</evidence>
<feature type="compositionally biased region" description="Polar residues" evidence="1">
    <location>
        <begin position="79"/>
        <end position="90"/>
    </location>
</feature>
<accession>A0A382V979</accession>
<evidence type="ECO:0000256" key="1">
    <source>
        <dbReference type="SAM" id="MobiDB-lite"/>
    </source>
</evidence>
<dbReference type="EMBL" id="UINC01150188">
    <property type="protein sequence ID" value="SVD43106.1"/>
    <property type="molecule type" value="Genomic_DNA"/>
</dbReference>
<proteinExistence type="predicted"/>
<gene>
    <name evidence="2" type="ORF">METZ01_LOCUS395960</name>
</gene>
<name>A0A382V979_9ZZZZ</name>
<dbReference type="AlphaFoldDB" id="A0A382V979"/>
<feature type="non-terminal residue" evidence="2">
    <location>
        <position position="1"/>
    </location>
</feature>
<feature type="non-terminal residue" evidence="2">
    <location>
        <position position="90"/>
    </location>
</feature>
<feature type="region of interest" description="Disordered" evidence="1">
    <location>
        <begin position="41"/>
        <end position="90"/>
    </location>
</feature>
<organism evidence="2">
    <name type="scientific">marine metagenome</name>
    <dbReference type="NCBI Taxonomy" id="408172"/>
    <lineage>
        <taxon>unclassified sequences</taxon>
        <taxon>metagenomes</taxon>
        <taxon>ecological metagenomes</taxon>
    </lineage>
</organism>
<sequence length="90" mass="9803">CFSPGGCEWDAGWDGRGRVSLSQGPLERGYDRVRCRLYPTVDNVPKGGQSGGGRNGRRSLFFPATSKSTVPPFPGKNHSYGTSTTIRKRL</sequence>
<protein>
    <submittedName>
        <fullName evidence="2">Uncharacterized protein</fullName>
    </submittedName>
</protein>
<reference evidence="2" key="1">
    <citation type="submission" date="2018-05" db="EMBL/GenBank/DDBJ databases">
        <authorList>
            <person name="Lanie J.A."/>
            <person name="Ng W.-L."/>
            <person name="Kazmierczak K.M."/>
            <person name="Andrzejewski T.M."/>
            <person name="Davidsen T.M."/>
            <person name="Wayne K.J."/>
            <person name="Tettelin H."/>
            <person name="Glass J.I."/>
            <person name="Rusch D."/>
            <person name="Podicherti R."/>
            <person name="Tsui H.-C.T."/>
            <person name="Winkler M.E."/>
        </authorList>
    </citation>
    <scope>NUCLEOTIDE SEQUENCE</scope>
</reference>